<accession>A0A976IEX8</accession>
<name>A0A976IEX8_BRELC</name>
<dbReference type="Proteomes" id="UP000294530">
    <property type="component" value="Unassembled WGS sequence"/>
</dbReference>
<sequence>MRRAANGDATVKARGGSKLRASRARARNGIFAGEQLEQQFGRASLSESAPEFVPSAQPSVPMFKRSMAFVTERRDMSKSAISTGTSRRTGRLMTATAAHLRKKIEPAAKQQQMMASKGSKAIAREEYVKLSNKSRLIRTKNISTQERTQPTAKTLGVFKYERRRRKLSLTSSELQSQEVFVIQKNADAETVIKQEIEVYPESSPSAFPQQLALFSQQKRLPQRVASRDDVINTIFKALFTGSKGKCNRPRQVLSAFGDDTGTDTDEPNEDFVKRGLASALFKDQLNLHMPSSLSKAVIPAVAADNFITPKFMHALMNALRFEDFRVASARLEILRAIRKTFSTKRLHLSRALADAIALRLEYVQSIETRAQTLGVEISSNKVIADHLHDHGHGFVEFLRYSIEHIEENLVDTPPLEGSDAARELEEQRQELVRNCLASLVSLWRAHWIDPAGSDEDELISCAGQFVAYMPSATGPLLKRLLNFWPTRFPKQEVCATRMVARVIMSGLPLHQVDSSLALQRRVFKQLARILKSPHVDAAKEALAFTGCQFVLVHFLKQDKVIYEVITAALHVNIESHWHSGVRNTSATHFDRALDFAS</sequence>
<reference evidence="2 3" key="1">
    <citation type="journal article" date="2021" name="Genome Biol.">
        <title>AFLAP: assembly-free linkage analysis pipeline using k-mers from genome sequencing data.</title>
        <authorList>
            <person name="Fletcher K."/>
            <person name="Zhang L."/>
            <person name="Gil J."/>
            <person name="Han R."/>
            <person name="Cavanaugh K."/>
            <person name="Michelmore R."/>
        </authorList>
    </citation>
    <scope>NUCLEOTIDE SEQUENCE [LARGE SCALE GENOMIC DNA]</scope>
    <source>
        <strain evidence="2 3">SF5</strain>
    </source>
</reference>
<feature type="region of interest" description="Disordered" evidence="1">
    <location>
        <begin position="1"/>
        <end position="21"/>
    </location>
</feature>
<dbReference type="KEGG" id="blac:94350204"/>
<proteinExistence type="predicted"/>
<dbReference type="GO" id="GO:0019888">
    <property type="term" value="F:protein phosphatase regulator activity"/>
    <property type="evidence" value="ECO:0007669"/>
    <property type="project" value="InterPro"/>
</dbReference>
<dbReference type="SUPFAM" id="SSF48371">
    <property type="entry name" value="ARM repeat"/>
    <property type="match status" value="1"/>
</dbReference>
<organism evidence="2 3">
    <name type="scientific">Bremia lactucae</name>
    <name type="common">Lettuce downy mildew</name>
    <dbReference type="NCBI Taxonomy" id="4779"/>
    <lineage>
        <taxon>Eukaryota</taxon>
        <taxon>Sar</taxon>
        <taxon>Stramenopiles</taxon>
        <taxon>Oomycota</taxon>
        <taxon>Peronosporomycetes</taxon>
        <taxon>Peronosporales</taxon>
        <taxon>Peronosporaceae</taxon>
        <taxon>Bremia</taxon>
    </lineage>
</organism>
<dbReference type="InterPro" id="IPR002554">
    <property type="entry name" value="PP2A_B56"/>
</dbReference>
<dbReference type="GO" id="GO:0000159">
    <property type="term" value="C:protein phosphatase type 2A complex"/>
    <property type="evidence" value="ECO:0007669"/>
    <property type="project" value="InterPro"/>
</dbReference>
<protein>
    <submittedName>
        <fullName evidence="2">Uncharacterized protein</fullName>
    </submittedName>
</protein>
<dbReference type="Gene3D" id="1.25.10.10">
    <property type="entry name" value="Leucine-rich Repeat Variant"/>
    <property type="match status" value="1"/>
</dbReference>
<evidence type="ECO:0000313" key="2">
    <source>
        <dbReference type="EMBL" id="TDH69808.1"/>
    </source>
</evidence>
<dbReference type="GO" id="GO:0007165">
    <property type="term" value="P:signal transduction"/>
    <property type="evidence" value="ECO:0007669"/>
    <property type="project" value="InterPro"/>
</dbReference>
<gene>
    <name evidence="2" type="ORF">CCR75_006463</name>
</gene>
<dbReference type="GeneID" id="94350204"/>
<dbReference type="EMBL" id="SHOA02000007">
    <property type="protein sequence ID" value="TDH69808.1"/>
    <property type="molecule type" value="Genomic_DNA"/>
</dbReference>
<dbReference type="InterPro" id="IPR011989">
    <property type="entry name" value="ARM-like"/>
</dbReference>
<dbReference type="PANTHER" id="PTHR10257">
    <property type="entry name" value="SERINE/THREONINE PROTEIN PHOSPHATASE 2A PP2A REGULATORY SUBUNIT B"/>
    <property type="match status" value="1"/>
</dbReference>
<comment type="caution">
    <text evidence="2">The sequence shown here is derived from an EMBL/GenBank/DDBJ whole genome shotgun (WGS) entry which is preliminary data.</text>
</comment>
<dbReference type="RefSeq" id="XP_067819307.1">
    <property type="nucleotide sequence ID" value="XM_067964533.1"/>
</dbReference>
<dbReference type="Pfam" id="PF01603">
    <property type="entry name" value="B56"/>
    <property type="match status" value="1"/>
</dbReference>
<keyword evidence="3" id="KW-1185">Reference proteome</keyword>
<dbReference type="InterPro" id="IPR016024">
    <property type="entry name" value="ARM-type_fold"/>
</dbReference>
<dbReference type="OrthoDB" id="68095at2759"/>
<dbReference type="PANTHER" id="PTHR10257:SF3">
    <property type="entry name" value="SERINE_THREONINE-PROTEIN PHOSPHATASE 2A 56 KDA REGULATORY SUBUNIT GAMMA ISOFORM"/>
    <property type="match status" value="1"/>
</dbReference>
<dbReference type="AlphaFoldDB" id="A0A976IEX8"/>
<evidence type="ECO:0000313" key="3">
    <source>
        <dbReference type="Proteomes" id="UP000294530"/>
    </source>
</evidence>
<evidence type="ECO:0000256" key="1">
    <source>
        <dbReference type="SAM" id="MobiDB-lite"/>
    </source>
</evidence>